<dbReference type="RefSeq" id="WP_038261261.1">
    <property type="nucleotide sequence ID" value="NZ_FPAG01000006.1"/>
</dbReference>
<keyword evidence="2" id="KW-0812">Transmembrane</keyword>
<dbReference type="Pfam" id="PF02254">
    <property type="entry name" value="TrkA_N"/>
    <property type="match status" value="1"/>
</dbReference>
<evidence type="ECO:0000256" key="2">
    <source>
        <dbReference type="SAM" id="Phobius"/>
    </source>
</evidence>
<protein>
    <submittedName>
        <fullName evidence="5">Voltage-gated potassium channel</fullName>
    </submittedName>
</protein>
<dbReference type="GO" id="GO:0008324">
    <property type="term" value="F:monoatomic cation transmembrane transporter activity"/>
    <property type="evidence" value="ECO:0007669"/>
    <property type="project" value="InterPro"/>
</dbReference>
<dbReference type="PROSITE" id="PS51202">
    <property type="entry name" value="RCK_C"/>
    <property type="match status" value="1"/>
</dbReference>
<dbReference type="PANTHER" id="PTHR43833:SF9">
    <property type="entry name" value="POTASSIUM CHANNEL PROTEIN YUGO-RELATED"/>
    <property type="match status" value="1"/>
</dbReference>
<keyword evidence="2" id="KW-1133">Transmembrane helix</keyword>
<sequence>MFKLFRSKFYIAIALLVFVFLFGIFGYRYFGEYNWIDAVYMTVITVTTVGFSEVRPLDGEAKIFTIILIISSVFIFAFAISIITEFLLVRSTVQQIKLRKMKRKINQLKDHVIICGYGRNGKQAALKLLRYKKPFVVIESNEEVIEKEQDDQVLFILGNANEDEVLLEAGIEKAQVLITALPNDADNLFVVLSARQLNKGLNIISRASEESSQRKLTLAGADRTIMPDKIGGDHMASLVVLPDLVEFVRQLAIEGKDTITLEEVSMDDLPEKYKYKSLIDLNLRSVTGCTVIGYKEASGDFIINPEGDTKLLPNCKLVVLGRPEQIKKLNEMFNIKESFV</sequence>
<dbReference type="InterPro" id="IPR013099">
    <property type="entry name" value="K_chnl_dom"/>
</dbReference>
<evidence type="ECO:0000313" key="5">
    <source>
        <dbReference type="EMBL" id="SFS91755.1"/>
    </source>
</evidence>
<dbReference type="GO" id="GO:0006813">
    <property type="term" value="P:potassium ion transport"/>
    <property type="evidence" value="ECO:0007669"/>
    <property type="project" value="InterPro"/>
</dbReference>
<dbReference type="EMBL" id="FPAG01000006">
    <property type="protein sequence ID" value="SFS91755.1"/>
    <property type="molecule type" value="Genomic_DNA"/>
</dbReference>
<proteinExistence type="predicted"/>
<dbReference type="Proteomes" id="UP000183209">
    <property type="component" value="Unassembled WGS sequence"/>
</dbReference>
<dbReference type="SUPFAM" id="SSF116726">
    <property type="entry name" value="TrkA C-terminal domain-like"/>
    <property type="match status" value="1"/>
</dbReference>
<dbReference type="GO" id="GO:0005886">
    <property type="term" value="C:plasma membrane"/>
    <property type="evidence" value="ECO:0007669"/>
    <property type="project" value="UniProtKB-SubCell"/>
</dbReference>
<dbReference type="Pfam" id="PF07885">
    <property type="entry name" value="Ion_trans_2"/>
    <property type="match status" value="1"/>
</dbReference>
<dbReference type="SUPFAM" id="SSF51735">
    <property type="entry name" value="NAD(P)-binding Rossmann-fold domains"/>
    <property type="match status" value="1"/>
</dbReference>
<gene>
    <name evidence="5" type="ORF">SAMN04487906_2087</name>
</gene>
<evidence type="ECO:0000313" key="6">
    <source>
        <dbReference type="Proteomes" id="UP000183209"/>
    </source>
</evidence>
<dbReference type="OrthoDB" id="9781411at2"/>
<accession>A0A1I6TRD6</accession>
<feature type="domain" description="RCK N-terminal" evidence="3">
    <location>
        <begin position="109"/>
        <end position="226"/>
    </location>
</feature>
<reference evidence="5 6" key="1">
    <citation type="submission" date="2016-10" db="EMBL/GenBank/DDBJ databases">
        <authorList>
            <person name="de Groot N.N."/>
        </authorList>
    </citation>
    <scope>NUCLEOTIDE SEQUENCE [LARGE SCALE GENOMIC DNA]</scope>
    <source>
        <strain evidence="5 6">CGMCC 1.6114</strain>
    </source>
</reference>
<dbReference type="InterPro" id="IPR050721">
    <property type="entry name" value="Trk_Ktr_HKT_K-transport"/>
</dbReference>
<comment type="subcellular location">
    <subcellularLocation>
        <location evidence="1">Cell membrane</location>
        <topology evidence="1">Multi-pass membrane protein</topology>
    </subcellularLocation>
</comment>
<keyword evidence="5" id="KW-0406">Ion transport</keyword>
<dbReference type="Gene3D" id="3.30.70.1450">
    <property type="entry name" value="Regulator of K+ conductance, C-terminal domain"/>
    <property type="match status" value="1"/>
</dbReference>
<dbReference type="AlphaFoldDB" id="A0A1I6TRD6"/>
<dbReference type="InterPro" id="IPR036721">
    <property type="entry name" value="RCK_C_sf"/>
</dbReference>
<dbReference type="PROSITE" id="PS51201">
    <property type="entry name" value="RCK_N"/>
    <property type="match status" value="1"/>
</dbReference>
<dbReference type="Pfam" id="PF02080">
    <property type="entry name" value="TrkA_C"/>
    <property type="match status" value="1"/>
</dbReference>
<evidence type="ECO:0000256" key="1">
    <source>
        <dbReference type="ARBA" id="ARBA00004651"/>
    </source>
</evidence>
<dbReference type="SUPFAM" id="SSF81324">
    <property type="entry name" value="Voltage-gated potassium channels"/>
    <property type="match status" value="1"/>
</dbReference>
<feature type="domain" description="RCK C-terminal" evidence="4">
    <location>
        <begin position="249"/>
        <end position="335"/>
    </location>
</feature>
<feature type="transmembrane region" description="Helical" evidence="2">
    <location>
        <begin position="9"/>
        <end position="27"/>
    </location>
</feature>
<organism evidence="5 6">
    <name type="scientific">Zhouia amylolytica</name>
    <dbReference type="NCBI Taxonomy" id="376730"/>
    <lineage>
        <taxon>Bacteria</taxon>
        <taxon>Pseudomonadati</taxon>
        <taxon>Bacteroidota</taxon>
        <taxon>Flavobacteriia</taxon>
        <taxon>Flavobacteriales</taxon>
        <taxon>Flavobacteriaceae</taxon>
        <taxon>Zhouia</taxon>
    </lineage>
</organism>
<dbReference type="InterPro" id="IPR036291">
    <property type="entry name" value="NAD(P)-bd_dom_sf"/>
</dbReference>
<dbReference type="InterPro" id="IPR006037">
    <property type="entry name" value="RCK_C"/>
</dbReference>
<keyword evidence="5" id="KW-0407">Ion channel</keyword>
<feature type="transmembrane region" description="Helical" evidence="2">
    <location>
        <begin position="63"/>
        <end position="89"/>
    </location>
</feature>
<dbReference type="InterPro" id="IPR003148">
    <property type="entry name" value="RCK_N"/>
</dbReference>
<keyword evidence="5" id="KW-0813">Transport</keyword>
<evidence type="ECO:0000259" key="4">
    <source>
        <dbReference type="PROSITE" id="PS51202"/>
    </source>
</evidence>
<dbReference type="Gene3D" id="1.10.287.70">
    <property type="match status" value="1"/>
</dbReference>
<name>A0A1I6TRD6_9FLAO</name>
<evidence type="ECO:0000259" key="3">
    <source>
        <dbReference type="PROSITE" id="PS51201"/>
    </source>
</evidence>
<dbReference type="Gene3D" id="3.40.50.720">
    <property type="entry name" value="NAD(P)-binding Rossmann-like Domain"/>
    <property type="match status" value="1"/>
</dbReference>
<dbReference type="PANTHER" id="PTHR43833">
    <property type="entry name" value="POTASSIUM CHANNEL PROTEIN 2-RELATED-RELATED"/>
    <property type="match status" value="1"/>
</dbReference>
<keyword evidence="2" id="KW-0472">Membrane</keyword>